<dbReference type="SUPFAM" id="SSF53850">
    <property type="entry name" value="Periplasmic binding protein-like II"/>
    <property type="match status" value="1"/>
</dbReference>
<dbReference type="Proteomes" id="UP001286313">
    <property type="component" value="Unassembled WGS sequence"/>
</dbReference>
<evidence type="ECO:0000256" key="1">
    <source>
        <dbReference type="ARBA" id="ARBA00004651"/>
    </source>
</evidence>
<dbReference type="AlphaFoldDB" id="A0AAE1GDA0"/>
<dbReference type="EMBL" id="JAWQEG010000464">
    <property type="protein sequence ID" value="KAK3889697.1"/>
    <property type="molecule type" value="Genomic_DNA"/>
</dbReference>
<feature type="compositionally biased region" description="Basic and acidic residues" evidence="9">
    <location>
        <begin position="582"/>
        <end position="594"/>
    </location>
</feature>
<keyword evidence="7" id="KW-0675">Receptor</keyword>
<dbReference type="GO" id="GO:0005886">
    <property type="term" value="C:plasma membrane"/>
    <property type="evidence" value="ECO:0007669"/>
    <property type="project" value="UniProtKB-SubCell"/>
</dbReference>
<evidence type="ECO:0000256" key="4">
    <source>
        <dbReference type="ARBA" id="ARBA00022692"/>
    </source>
</evidence>
<feature type="transmembrane region" description="Helical" evidence="10">
    <location>
        <begin position="628"/>
        <end position="650"/>
    </location>
</feature>
<accession>A0AAE1GDA0</accession>
<evidence type="ECO:0000259" key="11">
    <source>
        <dbReference type="Pfam" id="PF00060"/>
    </source>
</evidence>
<name>A0AAE1GDA0_PETCI</name>
<reference evidence="12" key="1">
    <citation type="submission" date="2023-10" db="EMBL/GenBank/DDBJ databases">
        <title>Genome assemblies of two species of porcelain crab, Petrolisthes cinctipes and Petrolisthes manimaculis (Anomura: Porcellanidae).</title>
        <authorList>
            <person name="Angst P."/>
        </authorList>
    </citation>
    <scope>NUCLEOTIDE SEQUENCE</scope>
    <source>
        <strain evidence="12">PB745_01</strain>
        <tissue evidence="12">Gill</tissue>
    </source>
</reference>
<protein>
    <recommendedName>
        <fullName evidence="11">Ionotropic glutamate receptor C-terminal domain-containing protein</fullName>
    </recommendedName>
</protein>
<comment type="subcellular location">
    <subcellularLocation>
        <location evidence="1">Cell membrane</location>
        <topology evidence="1">Multi-pass membrane protein</topology>
    </subcellularLocation>
</comment>
<evidence type="ECO:0000256" key="3">
    <source>
        <dbReference type="ARBA" id="ARBA00022475"/>
    </source>
</evidence>
<sequence>MRSQTKEEGANQHPSSVTSANIINCLQPLTTQAFTLSHTYIGRHETQATELPFFKMMAAGDDLLWATREAVVTVLRDQVHPSCTLILLTDGPANSSAVSQVRKTSWCSVVVVVSESRTFLATLANWSLKGRLLVWATRMLVVTRLTLPHLHSLLSSHWTFSMMNTVFLNLEQPRPNLRCALYGHLPHTPVGAQVVQVALWTPERTVILGSKVTIFPEKHHNFYGSVVNVTAQPFMPFWGEVVQGSEDGRSTVTRYTGSDYYLLETVATVLNFTIRVIPSASWQEALQLVVQRDSYVCPVYHILMTVRAELYDYTVVYEFAYFTFVMGKPTLRPQWQSVYHPLGQMVWVGVIMCLLLVTPVLLLMVNLGRGQQYLSFSDGMGVSVVMQDMTGMLLGQDLPRRLSITTSSRVLVGAWLLFVLILGFFYRGNLTASLTIPKFPPRPESLEQLVHAVDRLTIPKYGEAHKRFVMQSNSPVFRTLGELMDVGIPLMEGLRLAKEGRSGHLGGKRYMQQKIAESFIEIDGSTRLYIGRESIFPGPSGWPVPHDAPYKTNFDRIITSALEAGLYEKWAGDMNRQTTLDSQRRQREDRKRQTDSTAMQEGGETGEEGEVGEGNNISPALALTHLQGAFLLFLLGITGGVLMFVAEALVSKFD</sequence>
<evidence type="ECO:0000256" key="5">
    <source>
        <dbReference type="ARBA" id="ARBA00022989"/>
    </source>
</evidence>
<evidence type="ECO:0000256" key="7">
    <source>
        <dbReference type="ARBA" id="ARBA00023170"/>
    </source>
</evidence>
<evidence type="ECO:0000256" key="8">
    <source>
        <dbReference type="ARBA" id="ARBA00023180"/>
    </source>
</evidence>
<feature type="transmembrane region" description="Helical" evidence="10">
    <location>
        <begin position="410"/>
        <end position="428"/>
    </location>
</feature>
<keyword evidence="8" id="KW-0325">Glycoprotein</keyword>
<dbReference type="PANTHER" id="PTHR42643">
    <property type="entry name" value="IONOTROPIC RECEPTOR 20A-RELATED"/>
    <property type="match status" value="1"/>
</dbReference>
<keyword evidence="4 10" id="KW-0812">Transmembrane</keyword>
<evidence type="ECO:0000256" key="6">
    <source>
        <dbReference type="ARBA" id="ARBA00023136"/>
    </source>
</evidence>
<keyword evidence="3" id="KW-1003">Cell membrane</keyword>
<dbReference type="PANTHER" id="PTHR42643:SF24">
    <property type="entry name" value="IONOTROPIC RECEPTOR 60A"/>
    <property type="match status" value="1"/>
</dbReference>
<dbReference type="InterPro" id="IPR052192">
    <property type="entry name" value="Insect_Ionotropic_Sensory_Rcpt"/>
</dbReference>
<comment type="similarity">
    <text evidence="2">Belongs to the glutamate-gated ion channel (TC 1.A.10.1) family.</text>
</comment>
<feature type="domain" description="Ionotropic glutamate receptor C-terminal" evidence="11">
    <location>
        <begin position="345"/>
        <end position="637"/>
    </location>
</feature>
<keyword evidence="5 10" id="KW-1133">Transmembrane helix</keyword>
<dbReference type="GO" id="GO:0015276">
    <property type="term" value="F:ligand-gated monoatomic ion channel activity"/>
    <property type="evidence" value="ECO:0007669"/>
    <property type="project" value="InterPro"/>
</dbReference>
<dbReference type="Pfam" id="PF00060">
    <property type="entry name" value="Lig_chan"/>
    <property type="match status" value="1"/>
</dbReference>
<proteinExistence type="inferred from homology"/>
<feature type="transmembrane region" description="Helical" evidence="10">
    <location>
        <begin position="345"/>
        <end position="365"/>
    </location>
</feature>
<evidence type="ECO:0000256" key="2">
    <source>
        <dbReference type="ARBA" id="ARBA00008685"/>
    </source>
</evidence>
<organism evidence="12 13">
    <name type="scientific">Petrolisthes cinctipes</name>
    <name type="common">Flat porcelain crab</name>
    <dbReference type="NCBI Taxonomy" id="88211"/>
    <lineage>
        <taxon>Eukaryota</taxon>
        <taxon>Metazoa</taxon>
        <taxon>Ecdysozoa</taxon>
        <taxon>Arthropoda</taxon>
        <taxon>Crustacea</taxon>
        <taxon>Multicrustacea</taxon>
        <taxon>Malacostraca</taxon>
        <taxon>Eumalacostraca</taxon>
        <taxon>Eucarida</taxon>
        <taxon>Decapoda</taxon>
        <taxon>Pleocyemata</taxon>
        <taxon>Anomura</taxon>
        <taxon>Galatheoidea</taxon>
        <taxon>Porcellanidae</taxon>
        <taxon>Petrolisthes</taxon>
    </lineage>
</organism>
<keyword evidence="13" id="KW-1185">Reference proteome</keyword>
<dbReference type="Gene3D" id="1.10.287.70">
    <property type="match status" value="1"/>
</dbReference>
<comment type="caution">
    <text evidence="12">The sequence shown here is derived from an EMBL/GenBank/DDBJ whole genome shotgun (WGS) entry which is preliminary data.</text>
</comment>
<evidence type="ECO:0000256" key="10">
    <source>
        <dbReference type="SAM" id="Phobius"/>
    </source>
</evidence>
<keyword evidence="6 10" id="KW-0472">Membrane</keyword>
<feature type="region of interest" description="Disordered" evidence="9">
    <location>
        <begin position="577"/>
        <end position="613"/>
    </location>
</feature>
<evidence type="ECO:0000313" key="12">
    <source>
        <dbReference type="EMBL" id="KAK3889697.1"/>
    </source>
</evidence>
<evidence type="ECO:0000256" key="9">
    <source>
        <dbReference type="SAM" id="MobiDB-lite"/>
    </source>
</evidence>
<gene>
    <name evidence="12" type="ORF">Pcinc_006263</name>
</gene>
<evidence type="ECO:0000313" key="13">
    <source>
        <dbReference type="Proteomes" id="UP001286313"/>
    </source>
</evidence>
<dbReference type="GO" id="GO:0050906">
    <property type="term" value="P:detection of stimulus involved in sensory perception"/>
    <property type="evidence" value="ECO:0007669"/>
    <property type="project" value="UniProtKB-ARBA"/>
</dbReference>
<dbReference type="InterPro" id="IPR001320">
    <property type="entry name" value="Iontro_rcpt_C"/>
</dbReference>